<dbReference type="OrthoDB" id="10499316at2759"/>
<proteinExistence type="predicted"/>
<sequence length="273" mass="31236">MVRRVMVFESDWTDWSDWELTEPLRMIASRGLMSLESLRIMLSNDGGAGDIGRLPTPKGGGGRSTKKVRLCEVKDINLNEGDVTTKLIDEISSISFSKRIAIQGCYPRVSGLCITNTLHYETRKLCELEIELCEELEEVDQELLWKQKSMINWLVMENGAIMRTFKYLYIVDGHWSGLEEIPTNRKNHVLDLGKCLGVTCDTFLFIIDKVKKRLSGWDSKLLSMARHVTLAKGFWRSTDGMQMPTLVTWDNCYQPIDCGNQCIKSILPFETRK</sequence>
<keyword evidence="2" id="KW-1185">Reference proteome</keyword>
<dbReference type="AlphaFoldDB" id="A0A7J9MLU2"/>
<evidence type="ECO:0000313" key="2">
    <source>
        <dbReference type="Proteomes" id="UP000593576"/>
    </source>
</evidence>
<name>A0A7J9MLU2_GOSSC</name>
<dbReference type="Proteomes" id="UP000593576">
    <property type="component" value="Unassembled WGS sequence"/>
</dbReference>
<reference evidence="1 2" key="1">
    <citation type="journal article" date="2019" name="Genome Biol. Evol.">
        <title>Insights into the evolution of the New World diploid cottons (Gossypium, subgenus Houzingenia) based on genome sequencing.</title>
        <authorList>
            <person name="Grover C.E."/>
            <person name="Arick M.A. 2nd"/>
            <person name="Thrash A."/>
            <person name="Conover J.L."/>
            <person name="Sanders W.S."/>
            <person name="Peterson D.G."/>
            <person name="Frelichowski J.E."/>
            <person name="Scheffler J.A."/>
            <person name="Scheffler B.E."/>
            <person name="Wendel J.F."/>
        </authorList>
    </citation>
    <scope>NUCLEOTIDE SEQUENCE [LARGE SCALE GENOMIC DNA]</scope>
    <source>
        <strain evidence="1">1</strain>
        <tissue evidence="1">Leaf</tissue>
    </source>
</reference>
<accession>A0A7J9MLU2</accession>
<protein>
    <submittedName>
        <fullName evidence="1">Uncharacterized protein</fullName>
    </submittedName>
</protein>
<organism evidence="1 2">
    <name type="scientific">Gossypium schwendimanii</name>
    <name type="common">Cotton</name>
    <dbReference type="NCBI Taxonomy" id="34291"/>
    <lineage>
        <taxon>Eukaryota</taxon>
        <taxon>Viridiplantae</taxon>
        <taxon>Streptophyta</taxon>
        <taxon>Embryophyta</taxon>
        <taxon>Tracheophyta</taxon>
        <taxon>Spermatophyta</taxon>
        <taxon>Magnoliopsida</taxon>
        <taxon>eudicotyledons</taxon>
        <taxon>Gunneridae</taxon>
        <taxon>Pentapetalae</taxon>
        <taxon>rosids</taxon>
        <taxon>malvids</taxon>
        <taxon>Malvales</taxon>
        <taxon>Malvaceae</taxon>
        <taxon>Malvoideae</taxon>
        <taxon>Gossypium</taxon>
    </lineage>
</organism>
<dbReference type="EMBL" id="JABFAF010000012">
    <property type="protein sequence ID" value="MBA0872052.1"/>
    <property type="molecule type" value="Genomic_DNA"/>
</dbReference>
<gene>
    <name evidence="1" type="ORF">Goshw_005586</name>
</gene>
<comment type="caution">
    <text evidence="1">The sequence shown here is derived from an EMBL/GenBank/DDBJ whole genome shotgun (WGS) entry which is preliminary data.</text>
</comment>
<evidence type="ECO:0000313" key="1">
    <source>
        <dbReference type="EMBL" id="MBA0872052.1"/>
    </source>
</evidence>